<keyword evidence="3" id="KW-1185">Reference proteome</keyword>
<evidence type="ECO:0000313" key="2">
    <source>
        <dbReference type="EMBL" id="UQC90439.1"/>
    </source>
</evidence>
<feature type="region of interest" description="Disordered" evidence="1">
    <location>
        <begin position="149"/>
        <end position="192"/>
    </location>
</feature>
<sequence>MAEVEASWMPEAGLVQDRKAIGVWTACTDPPPVPWPTKPPDITWRSGRQRAGLRPEGSALGRKKATISTRRRDFGRVVPAYFVVLRQVSIKPLLITYENSTRSFTGRGNRTLEIRWVEDGKPETAYKGFAFVITDTSGKPTTDDRKLIRSHVMRGKNTRPSRGGQKRSTKWVNQTSPQPPQEPEEPPAPKSLTALVKEPRKQKLYKIAWYEHVFRTPNDLYMFQFADDIDAASRGMLFEFYAVVKETMYPIEWCLQYDESKTPWFYWLLTDAAFLHSILFTVGLMNDTVKGDSPSKHTNFHIWKTLQLLNQNIADQDMALADSTIATIVSMCMVAEIFGQRDNAAAHIQGMRQIVKLRGGIESFSHNLQLQVKICRVDIGWSLCTGEKPLYFRDTFSWEPAFSSILGKVPVGSEVCPGSSSIRLLLDAADSRLGNVFQDLHDFSRLATALYHTNRKIDPNLFQEFMTCVQYRLLYSETTAHNALAELGRLGMISYITTLFLQVQGAKFQFTSLTTKLRSACKNFEISASTCAATKLLLAWSLVIGAISVFEEQDDRWLLPKLANLRDSLGPTWPEAKAKLEDVIWTENVHDSAEVGELHSGWIGVWDLSSSNADNAKRLEAVGGRRLPIYHSRIHHRFQAHLEPHNTQLTILSYYSSTNPRLLPIATWPYVHLYASSLGDFRQETIYCPA</sequence>
<name>A0A9Q8T727_9PEZI</name>
<organism evidence="2 3">
    <name type="scientific">Colletotrichum lupini</name>
    <dbReference type="NCBI Taxonomy" id="145971"/>
    <lineage>
        <taxon>Eukaryota</taxon>
        <taxon>Fungi</taxon>
        <taxon>Dikarya</taxon>
        <taxon>Ascomycota</taxon>
        <taxon>Pezizomycotina</taxon>
        <taxon>Sordariomycetes</taxon>
        <taxon>Hypocreomycetidae</taxon>
        <taxon>Glomerellales</taxon>
        <taxon>Glomerellaceae</taxon>
        <taxon>Colletotrichum</taxon>
        <taxon>Colletotrichum acutatum species complex</taxon>
    </lineage>
</organism>
<dbReference type="AlphaFoldDB" id="A0A9Q8T727"/>
<dbReference type="EMBL" id="CP019481">
    <property type="protein sequence ID" value="UQC90439.1"/>
    <property type="molecule type" value="Genomic_DNA"/>
</dbReference>
<evidence type="ECO:0000313" key="3">
    <source>
        <dbReference type="Proteomes" id="UP000830671"/>
    </source>
</evidence>
<dbReference type="Proteomes" id="UP000830671">
    <property type="component" value="Chromosome 9"/>
</dbReference>
<dbReference type="RefSeq" id="XP_049152040.1">
    <property type="nucleotide sequence ID" value="XM_049294893.1"/>
</dbReference>
<accession>A0A9Q8T727</accession>
<reference evidence="2" key="1">
    <citation type="journal article" date="2021" name="Mol. Plant Microbe Interact.">
        <title>Complete Genome Sequence of the Plant-Pathogenic Fungus Colletotrichum lupini.</title>
        <authorList>
            <person name="Baroncelli R."/>
            <person name="Pensec F."/>
            <person name="Da Lio D."/>
            <person name="Boufleur T."/>
            <person name="Vicente I."/>
            <person name="Sarrocco S."/>
            <person name="Picot A."/>
            <person name="Baraldi E."/>
            <person name="Sukno S."/>
            <person name="Thon M."/>
            <person name="Le Floch G."/>
        </authorList>
    </citation>
    <scope>NUCLEOTIDE SEQUENCE</scope>
    <source>
        <strain evidence="2">IMI 504893</strain>
    </source>
</reference>
<dbReference type="KEGG" id="clup:CLUP02_15969"/>
<feature type="compositionally biased region" description="Basic residues" evidence="1">
    <location>
        <begin position="149"/>
        <end position="169"/>
    </location>
</feature>
<protein>
    <submittedName>
        <fullName evidence="2">Uncharacterized protein</fullName>
    </submittedName>
</protein>
<evidence type="ECO:0000256" key="1">
    <source>
        <dbReference type="SAM" id="MobiDB-lite"/>
    </source>
</evidence>
<gene>
    <name evidence="2" type="ORF">CLUP02_15969</name>
</gene>
<dbReference type="PANTHER" id="PTHR37540">
    <property type="entry name" value="TRANSCRIPTION FACTOR (ACR-2), PUTATIVE-RELATED-RELATED"/>
    <property type="match status" value="1"/>
</dbReference>
<dbReference type="GeneID" id="73349903"/>
<proteinExistence type="predicted"/>
<feature type="compositionally biased region" description="Pro residues" evidence="1">
    <location>
        <begin position="177"/>
        <end position="189"/>
    </location>
</feature>